<accession>A0ABR1H521</accession>
<dbReference type="Gene3D" id="1.25.40.10">
    <property type="entry name" value="Tetratricopeptide repeat domain"/>
    <property type="match status" value="1"/>
</dbReference>
<evidence type="ECO:0000313" key="2">
    <source>
        <dbReference type="EMBL" id="KAK7416205.1"/>
    </source>
</evidence>
<dbReference type="Pfam" id="PF13374">
    <property type="entry name" value="TPR_10"/>
    <property type="match status" value="1"/>
</dbReference>
<dbReference type="SMART" id="SM00028">
    <property type="entry name" value="TPR"/>
    <property type="match status" value="4"/>
</dbReference>
<organism evidence="2 3">
    <name type="scientific">Neonectria punicea</name>
    <dbReference type="NCBI Taxonomy" id="979145"/>
    <lineage>
        <taxon>Eukaryota</taxon>
        <taxon>Fungi</taxon>
        <taxon>Dikarya</taxon>
        <taxon>Ascomycota</taxon>
        <taxon>Pezizomycotina</taxon>
        <taxon>Sordariomycetes</taxon>
        <taxon>Hypocreomycetidae</taxon>
        <taxon>Hypocreales</taxon>
        <taxon>Nectriaceae</taxon>
        <taxon>Neonectria</taxon>
    </lineage>
</organism>
<dbReference type="Proteomes" id="UP001498476">
    <property type="component" value="Unassembled WGS sequence"/>
</dbReference>
<keyword evidence="3" id="KW-1185">Reference proteome</keyword>
<dbReference type="PROSITE" id="PS50005">
    <property type="entry name" value="TPR"/>
    <property type="match status" value="1"/>
</dbReference>
<sequence length="414" mass="47035">MDSESTSARTLSERLNGYALALSQMAGLIYDGEYSIRDFTAMYLENPRSAHSMNELAELWNFSFKSLDKDSFSLLGIDVPSDLEFLKNKFTGFSAALRQLTTRALIKRDKDVRFLTVHHLTQRKASRSFKATRKFCGILNDYQGYLYENCAFKECEKTCVVNRIAVSMLTSSKDKVDLDGSIISHQAQVTEKPGNPQKAIDFCRQGINLRLGESLKKLILIAYSKCNLGIIYSSANDFEEALECFQQSRQYWAAHFESEGETRKYATSILVSEARCMMGSANRRLRRFESAEAHFMEAQSAWVRSDQSHLHPFNAGILYNIGACCFDQGKVEASIKHIKDSLEVTEFYSRVMPVEHGRSLFKLSEAVIQNTDVSTPEAVGLREKAEWYLKMKKPDVKDSGAESAYDDLIPVYWR</sequence>
<gene>
    <name evidence="2" type="ORF">QQX98_005403</name>
</gene>
<dbReference type="EMBL" id="JAZAVJ010000072">
    <property type="protein sequence ID" value="KAK7416205.1"/>
    <property type="molecule type" value="Genomic_DNA"/>
</dbReference>
<keyword evidence="1" id="KW-0802">TPR repeat</keyword>
<evidence type="ECO:0000256" key="1">
    <source>
        <dbReference type="PROSITE-ProRule" id="PRU00339"/>
    </source>
</evidence>
<feature type="repeat" description="TPR" evidence="1">
    <location>
        <begin position="222"/>
        <end position="255"/>
    </location>
</feature>
<comment type="caution">
    <text evidence="2">The sequence shown here is derived from an EMBL/GenBank/DDBJ whole genome shotgun (WGS) entry which is preliminary data.</text>
</comment>
<proteinExistence type="predicted"/>
<evidence type="ECO:0000313" key="3">
    <source>
        <dbReference type="Proteomes" id="UP001498476"/>
    </source>
</evidence>
<dbReference type="InterPro" id="IPR019734">
    <property type="entry name" value="TPR_rpt"/>
</dbReference>
<dbReference type="InterPro" id="IPR011990">
    <property type="entry name" value="TPR-like_helical_dom_sf"/>
</dbReference>
<dbReference type="SUPFAM" id="SSF48452">
    <property type="entry name" value="TPR-like"/>
    <property type="match status" value="1"/>
</dbReference>
<name>A0ABR1H521_9HYPO</name>
<reference evidence="2 3" key="1">
    <citation type="journal article" date="2025" name="Microbiol. Resour. Announc.">
        <title>Draft genome sequences for Neonectria magnoliae and Neonectria punicea, canker pathogens of Liriodendron tulipifera and Acer saccharum in West Virginia.</title>
        <authorList>
            <person name="Petronek H.M."/>
            <person name="Kasson M.T."/>
            <person name="Metheny A.M."/>
            <person name="Stauder C.M."/>
            <person name="Lovett B."/>
            <person name="Lynch S.C."/>
            <person name="Garnas J.R."/>
            <person name="Kasson L.R."/>
            <person name="Stajich J.E."/>
        </authorList>
    </citation>
    <scope>NUCLEOTIDE SEQUENCE [LARGE SCALE GENOMIC DNA]</scope>
    <source>
        <strain evidence="2 3">NRRL 64653</strain>
    </source>
</reference>
<protein>
    <submittedName>
        <fullName evidence="2">Uncharacterized protein</fullName>
    </submittedName>
</protein>